<feature type="domain" description="CCHC-type" evidence="3">
    <location>
        <begin position="526"/>
        <end position="540"/>
    </location>
</feature>
<dbReference type="GeneID" id="107218385"/>
<evidence type="ECO:0000313" key="4">
    <source>
        <dbReference type="Proteomes" id="UP000829291"/>
    </source>
</evidence>
<dbReference type="InterPro" id="IPR001878">
    <property type="entry name" value="Znf_CCHC"/>
</dbReference>
<evidence type="ECO:0000259" key="3">
    <source>
        <dbReference type="PROSITE" id="PS50158"/>
    </source>
</evidence>
<evidence type="ECO:0000313" key="6">
    <source>
        <dbReference type="RefSeq" id="XP_046591992.1"/>
    </source>
</evidence>
<dbReference type="RefSeq" id="XP_046591991.1">
    <property type="nucleotide sequence ID" value="XM_046736035.1"/>
</dbReference>
<organism evidence="4 5">
    <name type="scientific">Neodiprion lecontei</name>
    <name type="common">Redheaded pine sawfly</name>
    <dbReference type="NCBI Taxonomy" id="441921"/>
    <lineage>
        <taxon>Eukaryota</taxon>
        <taxon>Metazoa</taxon>
        <taxon>Ecdysozoa</taxon>
        <taxon>Arthropoda</taxon>
        <taxon>Hexapoda</taxon>
        <taxon>Insecta</taxon>
        <taxon>Pterygota</taxon>
        <taxon>Neoptera</taxon>
        <taxon>Endopterygota</taxon>
        <taxon>Hymenoptera</taxon>
        <taxon>Tenthredinoidea</taxon>
        <taxon>Diprionidae</taxon>
        <taxon>Diprioninae</taxon>
        <taxon>Neodiprion</taxon>
    </lineage>
</organism>
<keyword evidence="1" id="KW-0863">Zinc-finger</keyword>
<keyword evidence="1" id="KW-0479">Metal-binding</keyword>
<dbReference type="SMART" id="SM00343">
    <property type="entry name" value="ZnF_C2HC"/>
    <property type="match status" value="5"/>
</dbReference>
<name>A0ABM3FVD6_NEOLC</name>
<reference evidence="5 6" key="1">
    <citation type="submission" date="2025-05" db="UniProtKB">
        <authorList>
            <consortium name="RefSeq"/>
        </authorList>
    </citation>
    <scope>IDENTIFICATION</scope>
    <source>
        <tissue evidence="5 6">Thorax and Abdomen</tissue>
    </source>
</reference>
<feature type="compositionally biased region" description="Basic and acidic residues" evidence="2">
    <location>
        <begin position="237"/>
        <end position="246"/>
    </location>
</feature>
<evidence type="ECO:0000256" key="1">
    <source>
        <dbReference type="PROSITE-ProRule" id="PRU00047"/>
    </source>
</evidence>
<protein>
    <submittedName>
        <fullName evidence="5 6">Uncharacterized protein LOC107218385 isoform X1</fullName>
    </submittedName>
</protein>
<feature type="compositionally biased region" description="Polar residues" evidence="2">
    <location>
        <begin position="251"/>
        <end position="263"/>
    </location>
</feature>
<feature type="region of interest" description="Disordered" evidence="2">
    <location>
        <begin position="217"/>
        <end position="281"/>
    </location>
</feature>
<feature type="compositionally biased region" description="Polar residues" evidence="2">
    <location>
        <begin position="432"/>
        <end position="447"/>
    </location>
</feature>
<dbReference type="PROSITE" id="PS50158">
    <property type="entry name" value="ZF_CCHC"/>
    <property type="match status" value="2"/>
</dbReference>
<feature type="compositionally biased region" description="Low complexity" evidence="2">
    <location>
        <begin position="492"/>
        <end position="504"/>
    </location>
</feature>
<accession>A0ABM3FVD6</accession>
<evidence type="ECO:0000256" key="2">
    <source>
        <dbReference type="SAM" id="MobiDB-lite"/>
    </source>
</evidence>
<dbReference type="RefSeq" id="XP_046591992.1">
    <property type="nucleotide sequence ID" value="XM_046736036.1"/>
</dbReference>
<dbReference type="Gene3D" id="4.10.60.10">
    <property type="entry name" value="Zinc finger, CCHC-type"/>
    <property type="match status" value="2"/>
</dbReference>
<gene>
    <name evidence="5 6" type="primary">LOC107218385</name>
</gene>
<proteinExistence type="predicted"/>
<feature type="domain" description="CCHC-type" evidence="3">
    <location>
        <begin position="481"/>
        <end position="495"/>
    </location>
</feature>
<feature type="compositionally biased region" description="Polar residues" evidence="2">
    <location>
        <begin position="471"/>
        <end position="482"/>
    </location>
</feature>
<keyword evidence="4" id="KW-1185">Reference proteome</keyword>
<sequence length="541" mass="60577">MTNRLSHSGAIGFDVLTKDNYRSWRMKAEALLRVSDLWDHVDEDEKSSAMGQLWMKKDGIAKSKLILHISSELLLLLENCTTAREVWLKLENVYDNRDKDSEVSTDDCEDNDEDVIINAIEDSAEDFFNKINDLSETNLMEYKELLSSTFTNGLFSRLKKNNAGNSRDKEKIVNTVNDFIAVIDKLSNIEIQKQQNELVSKLIDTLLVIFDIEPHKNHNDEAKSDADTAEIPYDNMNGDKKTKKDGMMGQEISSQASDNTNTELFGDDETDNETEAEAETETRNVLGKLADIWREMLQSKEQVDHEEFPCELENRDSIRSVMDSHTPPPTPSLEKTRECEVCREEGHNRTTCPMNKSTASQSVIQAFRATESPKRSYKCEVCREEGHNSTTCPMNKSTASQSVIQAFRATESPKRSYKCGICREEGHNRTTCPMNGSSKPAASSTPARSYGSELFGGEEHNRSTRSHDSVTSRASTRATPRCSTCGGEGHNSRTCGRRSTSSSSYNYMFTPSPPMSYSGGGRSYTCGNCGGSGHNRRTCPY</sequence>
<keyword evidence="1" id="KW-0862">Zinc</keyword>
<feature type="compositionally biased region" description="Acidic residues" evidence="2">
    <location>
        <begin position="265"/>
        <end position="279"/>
    </location>
</feature>
<dbReference type="Pfam" id="PF14223">
    <property type="entry name" value="Retrotran_gag_2"/>
    <property type="match status" value="1"/>
</dbReference>
<dbReference type="Proteomes" id="UP000829291">
    <property type="component" value="Chromosome 3"/>
</dbReference>
<evidence type="ECO:0000313" key="5">
    <source>
        <dbReference type="RefSeq" id="XP_046591991.1"/>
    </source>
</evidence>
<feature type="region of interest" description="Disordered" evidence="2">
    <location>
        <begin position="432"/>
        <end position="506"/>
    </location>
</feature>
<feature type="compositionally biased region" description="Basic and acidic residues" evidence="2">
    <location>
        <begin position="457"/>
        <end position="470"/>
    </location>
</feature>
<feature type="compositionally biased region" description="Basic and acidic residues" evidence="2">
    <location>
        <begin position="217"/>
        <end position="226"/>
    </location>
</feature>